<protein>
    <submittedName>
        <fullName evidence="1">Uncharacterized protein</fullName>
    </submittedName>
</protein>
<reference evidence="1 2" key="1">
    <citation type="journal article" date="2020" name="Mol. Plant">
        <title>The Chromosome-Based Rubber Tree Genome Provides New Insights into Spurge Genome Evolution and Rubber Biosynthesis.</title>
        <authorList>
            <person name="Liu J."/>
            <person name="Shi C."/>
            <person name="Shi C.C."/>
            <person name="Li W."/>
            <person name="Zhang Q.J."/>
            <person name="Zhang Y."/>
            <person name="Li K."/>
            <person name="Lu H.F."/>
            <person name="Shi C."/>
            <person name="Zhu S.T."/>
            <person name="Xiao Z.Y."/>
            <person name="Nan H."/>
            <person name="Yue Y."/>
            <person name="Zhu X.G."/>
            <person name="Wu Y."/>
            <person name="Hong X.N."/>
            <person name="Fan G.Y."/>
            <person name="Tong Y."/>
            <person name="Zhang D."/>
            <person name="Mao C.L."/>
            <person name="Liu Y.L."/>
            <person name="Hao S.J."/>
            <person name="Liu W.Q."/>
            <person name="Lv M.Q."/>
            <person name="Zhang H.B."/>
            <person name="Liu Y."/>
            <person name="Hu-Tang G.R."/>
            <person name="Wang J.P."/>
            <person name="Wang J.H."/>
            <person name="Sun Y.H."/>
            <person name="Ni S.B."/>
            <person name="Chen W.B."/>
            <person name="Zhang X.C."/>
            <person name="Jiao Y.N."/>
            <person name="Eichler E.E."/>
            <person name="Li G.H."/>
            <person name="Liu X."/>
            <person name="Gao L.Z."/>
        </authorList>
    </citation>
    <scope>NUCLEOTIDE SEQUENCE [LARGE SCALE GENOMIC DNA]</scope>
    <source>
        <strain evidence="2">cv. GT1</strain>
        <tissue evidence="1">Leaf</tissue>
    </source>
</reference>
<sequence>MPLSDSKSEMPTSTPSPDISVFVHVSKHSSASALSVPWLFDFGPLVLGVREREMLRVGKVEDHLRLEWRDDPIAATIRVAVPLKVIKEACIIWYQSLGSPNQLPQAGVFLIFFTLSLHIEDLGKEEEEDIGEVDGLGDL</sequence>
<dbReference type="EMBL" id="JAAGAX010000007">
    <property type="protein sequence ID" value="KAF2308794.1"/>
    <property type="molecule type" value="Genomic_DNA"/>
</dbReference>
<dbReference type="AlphaFoldDB" id="A0A6A6M6A2"/>
<comment type="caution">
    <text evidence="1">The sequence shown here is derived from an EMBL/GenBank/DDBJ whole genome shotgun (WGS) entry which is preliminary data.</text>
</comment>
<organism evidence="1 2">
    <name type="scientific">Hevea brasiliensis</name>
    <name type="common">Para rubber tree</name>
    <name type="synonym">Siphonia brasiliensis</name>
    <dbReference type="NCBI Taxonomy" id="3981"/>
    <lineage>
        <taxon>Eukaryota</taxon>
        <taxon>Viridiplantae</taxon>
        <taxon>Streptophyta</taxon>
        <taxon>Embryophyta</taxon>
        <taxon>Tracheophyta</taxon>
        <taxon>Spermatophyta</taxon>
        <taxon>Magnoliopsida</taxon>
        <taxon>eudicotyledons</taxon>
        <taxon>Gunneridae</taxon>
        <taxon>Pentapetalae</taxon>
        <taxon>rosids</taxon>
        <taxon>fabids</taxon>
        <taxon>Malpighiales</taxon>
        <taxon>Euphorbiaceae</taxon>
        <taxon>Crotonoideae</taxon>
        <taxon>Micrandreae</taxon>
        <taxon>Hevea</taxon>
    </lineage>
</organism>
<evidence type="ECO:0000313" key="2">
    <source>
        <dbReference type="Proteomes" id="UP000467840"/>
    </source>
</evidence>
<proteinExistence type="predicted"/>
<evidence type="ECO:0000313" key="1">
    <source>
        <dbReference type="EMBL" id="KAF2308794.1"/>
    </source>
</evidence>
<dbReference type="Proteomes" id="UP000467840">
    <property type="component" value="Chromosome 17"/>
</dbReference>
<keyword evidence="2" id="KW-1185">Reference proteome</keyword>
<accession>A0A6A6M6A2</accession>
<name>A0A6A6M6A2_HEVBR</name>
<gene>
    <name evidence="1" type="ORF">GH714_019490</name>
</gene>